<sequence>MRKQEFLIVACCLFLIQGCSKSETVPQKKDTKPQLKQSGSTEQLNYKDQDHWKFESGDAQSPINIDTSKVVPMQDVGDIHLDYNTTVQDEEDNGHTIQVDDTGTAQINGRTFAFTQFHFHAPSEHTINGQHYPVEVHFVHKSQDGRLAVIGVLFQEGKENKGFQDVLNHVKTGKKNTDVGTLDIASMIPTDKSYYHYLGSLTTPPLSENVEWYVMKEIIEISPAQIKEFQKIYSATNRKIQPLHQRIVLYHQDQGTSQK</sequence>
<evidence type="ECO:0000313" key="14">
    <source>
        <dbReference type="Proteomes" id="UP000190641"/>
    </source>
</evidence>
<evidence type="ECO:0000259" key="12">
    <source>
        <dbReference type="PROSITE" id="PS51144"/>
    </source>
</evidence>
<evidence type="ECO:0000256" key="5">
    <source>
        <dbReference type="ARBA" id="ARBA00014628"/>
    </source>
</evidence>
<evidence type="ECO:0000256" key="10">
    <source>
        <dbReference type="RuleBase" id="RU367011"/>
    </source>
</evidence>
<evidence type="ECO:0000256" key="7">
    <source>
        <dbReference type="ARBA" id="ARBA00022833"/>
    </source>
</evidence>
<comment type="similarity">
    <text evidence="3 10">Belongs to the alpha-carbonic anhydrase family.</text>
</comment>
<evidence type="ECO:0000256" key="1">
    <source>
        <dbReference type="ARBA" id="ARBA00001947"/>
    </source>
</evidence>
<evidence type="ECO:0000313" key="13">
    <source>
        <dbReference type="EMBL" id="OOR74162.1"/>
    </source>
</evidence>
<dbReference type="EMBL" id="MUAU01000046">
    <property type="protein sequence ID" value="OOR74162.1"/>
    <property type="molecule type" value="Genomic_DNA"/>
</dbReference>
<keyword evidence="8 10" id="KW-0456">Lyase</keyword>
<dbReference type="InterPro" id="IPR036398">
    <property type="entry name" value="CA_dom_sf"/>
</dbReference>
<dbReference type="CDD" id="cd03124">
    <property type="entry name" value="alpha_CA_prokaryotic_like"/>
    <property type="match status" value="1"/>
</dbReference>
<dbReference type="InterPro" id="IPR041891">
    <property type="entry name" value="Alpha_CA_prokaryot-like"/>
</dbReference>
<gene>
    <name evidence="13" type="ORF">BLX06_15570</name>
</gene>
<dbReference type="PANTHER" id="PTHR18952:SF265">
    <property type="entry name" value="CARBONIC ANHYDRASE"/>
    <property type="match status" value="1"/>
</dbReference>
<dbReference type="PROSITE" id="PS00162">
    <property type="entry name" value="ALPHA_CA_1"/>
    <property type="match status" value="1"/>
</dbReference>
<dbReference type="GO" id="GO:0004089">
    <property type="term" value="F:carbonate dehydratase activity"/>
    <property type="evidence" value="ECO:0007669"/>
    <property type="project" value="UniProtKB-UniRule"/>
</dbReference>
<reference evidence="13 14" key="1">
    <citation type="submission" date="2017-01" db="EMBL/GenBank/DDBJ databases">
        <title>Bacillus cereus isolates.</title>
        <authorList>
            <person name="Beno S.M."/>
        </authorList>
    </citation>
    <scope>NUCLEOTIDE SEQUENCE [LARGE SCALE GENOMIC DNA]</scope>
    <source>
        <strain evidence="13 14">FSL K6-1030</strain>
    </source>
</reference>
<dbReference type="InterPro" id="IPR001148">
    <property type="entry name" value="CA_dom"/>
</dbReference>
<dbReference type="InterPro" id="IPR023561">
    <property type="entry name" value="Carbonic_anhydrase_a-class"/>
</dbReference>
<evidence type="ECO:0000256" key="9">
    <source>
        <dbReference type="ARBA" id="ARBA00048348"/>
    </source>
</evidence>
<evidence type="ECO:0000256" key="3">
    <source>
        <dbReference type="ARBA" id="ARBA00010718"/>
    </source>
</evidence>
<evidence type="ECO:0000256" key="6">
    <source>
        <dbReference type="ARBA" id="ARBA00022723"/>
    </source>
</evidence>
<evidence type="ECO:0000256" key="2">
    <source>
        <dbReference type="ARBA" id="ARBA00002904"/>
    </source>
</evidence>
<comment type="catalytic activity">
    <reaction evidence="9 10">
        <text>hydrogencarbonate + H(+) = CO2 + H2O</text>
        <dbReference type="Rhea" id="RHEA:10748"/>
        <dbReference type="ChEBI" id="CHEBI:15377"/>
        <dbReference type="ChEBI" id="CHEBI:15378"/>
        <dbReference type="ChEBI" id="CHEBI:16526"/>
        <dbReference type="ChEBI" id="CHEBI:17544"/>
        <dbReference type="EC" id="4.2.1.1"/>
    </reaction>
</comment>
<feature type="domain" description="Alpha-carbonic anhydrase" evidence="12">
    <location>
        <begin position="42"/>
        <end position="252"/>
    </location>
</feature>
<evidence type="ECO:0000256" key="8">
    <source>
        <dbReference type="ARBA" id="ARBA00023239"/>
    </source>
</evidence>
<dbReference type="InterPro" id="IPR018338">
    <property type="entry name" value="Carbonic_anhydrase_a-class_CS"/>
</dbReference>
<dbReference type="PROSITE" id="PS51257">
    <property type="entry name" value="PROKAR_LIPOPROTEIN"/>
    <property type="match status" value="1"/>
</dbReference>
<evidence type="ECO:0000256" key="11">
    <source>
        <dbReference type="SAM" id="MobiDB-lite"/>
    </source>
</evidence>
<dbReference type="Pfam" id="PF00194">
    <property type="entry name" value="Carb_anhydrase"/>
    <property type="match status" value="1"/>
</dbReference>
<dbReference type="AlphaFoldDB" id="A0A9X6GFR5"/>
<dbReference type="PANTHER" id="PTHR18952">
    <property type="entry name" value="CARBONIC ANHYDRASE"/>
    <property type="match status" value="1"/>
</dbReference>
<keyword evidence="6 10" id="KW-0479">Metal-binding</keyword>
<comment type="cofactor">
    <cofactor evidence="1 10">
        <name>Zn(2+)</name>
        <dbReference type="ChEBI" id="CHEBI:29105"/>
    </cofactor>
</comment>
<dbReference type="GO" id="GO:0008270">
    <property type="term" value="F:zinc ion binding"/>
    <property type="evidence" value="ECO:0007669"/>
    <property type="project" value="UniProtKB-UniRule"/>
</dbReference>
<dbReference type="EC" id="4.2.1.1" evidence="4 10"/>
<dbReference type="SMART" id="SM01057">
    <property type="entry name" value="Carb_anhydrase"/>
    <property type="match status" value="1"/>
</dbReference>
<name>A0A9X6GFR5_BACCE</name>
<comment type="function">
    <text evidence="2 10">Reversible hydration of carbon dioxide.</text>
</comment>
<dbReference type="SUPFAM" id="SSF51069">
    <property type="entry name" value="Carbonic anhydrase"/>
    <property type="match status" value="1"/>
</dbReference>
<feature type="compositionally biased region" description="Polar residues" evidence="11">
    <location>
        <begin position="34"/>
        <end position="43"/>
    </location>
</feature>
<evidence type="ECO:0000256" key="4">
    <source>
        <dbReference type="ARBA" id="ARBA00012925"/>
    </source>
</evidence>
<feature type="region of interest" description="Disordered" evidence="11">
    <location>
        <begin position="24"/>
        <end position="43"/>
    </location>
</feature>
<accession>A0A9X6GFR5</accession>
<proteinExistence type="inferred from homology"/>
<dbReference type="PROSITE" id="PS51144">
    <property type="entry name" value="ALPHA_CA_2"/>
    <property type="match status" value="1"/>
</dbReference>
<dbReference type="Gene3D" id="3.10.200.10">
    <property type="entry name" value="Alpha carbonic anhydrase"/>
    <property type="match status" value="1"/>
</dbReference>
<dbReference type="Proteomes" id="UP000190641">
    <property type="component" value="Unassembled WGS sequence"/>
</dbReference>
<organism evidence="13 14">
    <name type="scientific">Bacillus cereus</name>
    <dbReference type="NCBI Taxonomy" id="1396"/>
    <lineage>
        <taxon>Bacteria</taxon>
        <taxon>Bacillati</taxon>
        <taxon>Bacillota</taxon>
        <taxon>Bacilli</taxon>
        <taxon>Bacillales</taxon>
        <taxon>Bacillaceae</taxon>
        <taxon>Bacillus</taxon>
        <taxon>Bacillus cereus group</taxon>
    </lineage>
</organism>
<protein>
    <recommendedName>
        <fullName evidence="5 10">Carbonic anhydrase</fullName>
        <ecNumber evidence="4 10">4.2.1.1</ecNumber>
    </recommendedName>
</protein>
<comment type="caution">
    <text evidence="13">The sequence shown here is derived from an EMBL/GenBank/DDBJ whole genome shotgun (WGS) entry which is preliminary data.</text>
</comment>
<keyword evidence="7 10" id="KW-0862">Zinc</keyword>